<comment type="similarity">
    <text evidence="3">Belongs to the RNase H family.</text>
</comment>
<dbReference type="InterPro" id="IPR011320">
    <property type="entry name" value="RNase_H1_N"/>
</dbReference>
<keyword evidence="9" id="KW-0378">Hydrolase</keyword>
<dbReference type="Proteomes" id="UP000831947">
    <property type="component" value="Chromosome"/>
</dbReference>
<dbReference type="Pfam" id="PF01693">
    <property type="entry name" value="Cauli_VI"/>
    <property type="match status" value="1"/>
</dbReference>
<evidence type="ECO:0000313" key="13">
    <source>
        <dbReference type="Proteomes" id="UP000831947"/>
    </source>
</evidence>
<evidence type="ECO:0000256" key="2">
    <source>
        <dbReference type="ARBA" id="ARBA00001946"/>
    </source>
</evidence>
<sequence>MKKYYVVRKGRKPGIYATWAQCQAQVKGFSGAQFKSFTNLSDAKAYLNAKPAPASPLADYDFVLYTDGGTRSTGNVLGGHVKKDDKAAWAYLLQQGEQQVSASAGILGATNNQMELTAVRQGLQKLIDLKATHQSVLLISDSRYVLDAITKNWLTGWQKRGWKKADGETVANVELWQAIWQQLVQFTDLHFRWTKGHADNAGNVFVDRLLNKTMDDM</sequence>
<evidence type="ECO:0000256" key="7">
    <source>
        <dbReference type="ARBA" id="ARBA00022723"/>
    </source>
</evidence>
<dbReference type="Gene3D" id="3.40.970.10">
    <property type="entry name" value="Ribonuclease H1, N-terminal domain"/>
    <property type="match status" value="1"/>
</dbReference>
<evidence type="ECO:0000259" key="11">
    <source>
        <dbReference type="PROSITE" id="PS50879"/>
    </source>
</evidence>
<dbReference type="InterPro" id="IPR022892">
    <property type="entry name" value="RNaseHI"/>
</dbReference>
<evidence type="ECO:0000256" key="8">
    <source>
        <dbReference type="ARBA" id="ARBA00022759"/>
    </source>
</evidence>
<dbReference type="InterPro" id="IPR017067">
    <property type="entry name" value="RNase_H1_euk"/>
</dbReference>
<reference evidence="12 13" key="1">
    <citation type="journal article" date="2022" name="Int. J. Syst. Evol. Microbiol.">
        <title>Apilactobacillus apisilvae sp. nov., Nicolia spurrieriana gen. nov. sp. nov., Bombilactobacillus folatiphilus sp. nov. and Bombilactobacillus thymidiniphilus sp. nov., four new lactic acid bacterial isolates from stingless bees Tetragonula carbonaria and Austroplebeia australis.</title>
        <authorList>
            <person name="Oliphant S.A."/>
            <person name="Watson-Haigh N.S."/>
            <person name="Sumby K.M."/>
            <person name="Gardner J."/>
            <person name="Groom S."/>
            <person name="Jiranek V."/>
        </authorList>
    </citation>
    <scope>NUCLEOTIDE SEQUENCE [LARGE SCALE GENOMIC DNA]</scope>
    <source>
        <strain evidence="12 13">SG4_A1</strain>
    </source>
</reference>
<dbReference type="InterPro" id="IPR009027">
    <property type="entry name" value="Ribosomal_bL9/RNase_H1_N"/>
</dbReference>
<dbReference type="SUPFAM" id="SSF53098">
    <property type="entry name" value="Ribonuclease H-like"/>
    <property type="match status" value="1"/>
</dbReference>
<dbReference type="PANTHER" id="PTHR10642:SF26">
    <property type="entry name" value="RIBONUCLEASE H1"/>
    <property type="match status" value="1"/>
</dbReference>
<evidence type="ECO:0000256" key="4">
    <source>
        <dbReference type="ARBA" id="ARBA00011245"/>
    </source>
</evidence>
<keyword evidence="13" id="KW-1185">Reference proteome</keyword>
<dbReference type="Gene3D" id="3.30.420.10">
    <property type="entry name" value="Ribonuclease H-like superfamily/Ribonuclease H"/>
    <property type="match status" value="1"/>
</dbReference>
<name>A0ABY4PEU8_9LACO</name>
<dbReference type="InterPro" id="IPR036397">
    <property type="entry name" value="RNaseH_sf"/>
</dbReference>
<keyword evidence="8" id="KW-0255">Endonuclease</keyword>
<organism evidence="12 13">
    <name type="scientific">Bombilactobacillus thymidiniphilus</name>
    <dbReference type="NCBI Taxonomy" id="2923363"/>
    <lineage>
        <taxon>Bacteria</taxon>
        <taxon>Bacillati</taxon>
        <taxon>Bacillota</taxon>
        <taxon>Bacilli</taxon>
        <taxon>Lactobacillales</taxon>
        <taxon>Lactobacillaceae</taxon>
        <taxon>Bombilactobacillus</taxon>
    </lineage>
</organism>
<evidence type="ECO:0000256" key="1">
    <source>
        <dbReference type="ARBA" id="ARBA00000077"/>
    </source>
</evidence>
<evidence type="ECO:0000256" key="5">
    <source>
        <dbReference type="ARBA" id="ARBA00012180"/>
    </source>
</evidence>
<dbReference type="InterPro" id="IPR050092">
    <property type="entry name" value="RNase_H"/>
</dbReference>
<dbReference type="SUPFAM" id="SSF55658">
    <property type="entry name" value="L9 N-domain-like"/>
    <property type="match status" value="1"/>
</dbReference>
<evidence type="ECO:0000256" key="9">
    <source>
        <dbReference type="ARBA" id="ARBA00022801"/>
    </source>
</evidence>
<protein>
    <recommendedName>
        <fullName evidence="5">ribonuclease H</fullName>
        <ecNumber evidence="5">3.1.26.4</ecNumber>
    </recommendedName>
</protein>
<evidence type="ECO:0000256" key="10">
    <source>
        <dbReference type="ARBA" id="ARBA00022842"/>
    </source>
</evidence>
<dbReference type="EC" id="3.1.26.4" evidence="5"/>
<comment type="cofactor">
    <cofactor evidence="2">
        <name>Mg(2+)</name>
        <dbReference type="ChEBI" id="CHEBI:18420"/>
    </cofactor>
</comment>
<dbReference type="PROSITE" id="PS50879">
    <property type="entry name" value="RNASE_H_1"/>
    <property type="match status" value="1"/>
</dbReference>
<dbReference type="InterPro" id="IPR037056">
    <property type="entry name" value="RNase_H1_N_sf"/>
</dbReference>
<dbReference type="PANTHER" id="PTHR10642">
    <property type="entry name" value="RIBONUCLEASE H1"/>
    <property type="match status" value="1"/>
</dbReference>
<dbReference type="EMBL" id="CP093365">
    <property type="protein sequence ID" value="UQS84160.1"/>
    <property type="molecule type" value="Genomic_DNA"/>
</dbReference>
<evidence type="ECO:0000256" key="3">
    <source>
        <dbReference type="ARBA" id="ARBA00005300"/>
    </source>
</evidence>
<proteinExistence type="inferred from homology"/>
<keyword evidence="10" id="KW-0460">Magnesium</keyword>
<gene>
    <name evidence="12" type="ORF">MOO47_03135</name>
</gene>
<evidence type="ECO:0000256" key="6">
    <source>
        <dbReference type="ARBA" id="ARBA00022722"/>
    </source>
</evidence>
<dbReference type="InterPro" id="IPR002156">
    <property type="entry name" value="RNaseH_domain"/>
</dbReference>
<keyword evidence="7" id="KW-0479">Metal-binding</keyword>
<evidence type="ECO:0000313" key="12">
    <source>
        <dbReference type="EMBL" id="UQS84160.1"/>
    </source>
</evidence>
<dbReference type="PIRSF" id="PIRSF036852">
    <property type="entry name" value="Ribonuclease_H1_euk"/>
    <property type="match status" value="1"/>
</dbReference>
<dbReference type="Pfam" id="PF00075">
    <property type="entry name" value="RNase_H"/>
    <property type="match status" value="1"/>
</dbReference>
<dbReference type="CDD" id="cd09278">
    <property type="entry name" value="RNase_HI_prokaryote_like"/>
    <property type="match status" value="1"/>
</dbReference>
<dbReference type="RefSeq" id="WP_249513344.1">
    <property type="nucleotide sequence ID" value="NZ_CP093365.1"/>
</dbReference>
<keyword evidence="6" id="KW-0540">Nuclease</keyword>
<accession>A0ABY4PEU8</accession>
<dbReference type="InterPro" id="IPR012337">
    <property type="entry name" value="RNaseH-like_sf"/>
</dbReference>
<feature type="domain" description="RNase H type-1" evidence="11">
    <location>
        <begin position="58"/>
        <end position="215"/>
    </location>
</feature>
<comment type="catalytic activity">
    <reaction evidence="1">
        <text>Endonucleolytic cleavage to 5'-phosphomonoester.</text>
        <dbReference type="EC" id="3.1.26.4"/>
    </reaction>
</comment>
<comment type="subunit">
    <text evidence="4">Monomer.</text>
</comment>